<name>A0ABP8NDL9_9BACT</name>
<keyword evidence="3" id="KW-1185">Reference proteome</keyword>
<dbReference type="Pfam" id="PF12867">
    <property type="entry name" value="DinB_2"/>
    <property type="match status" value="1"/>
</dbReference>
<accession>A0ABP8NDL9</accession>
<evidence type="ECO:0000313" key="3">
    <source>
        <dbReference type="Proteomes" id="UP001501175"/>
    </source>
</evidence>
<proteinExistence type="predicted"/>
<protein>
    <recommendedName>
        <fullName evidence="1">DinB-like domain-containing protein</fullName>
    </recommendedName>
</protein>
<evidence type="ECO:0000313" key="2">
    <source>
        <dbReference type="EMBL" id="GAA4465571.1"/>
    </source>
</evidence>
<dbReference type="RefSeq" id="WP_345247512.1">
    <property type="nucleotide sequence ID" value="NZ_BAABHD010000079.1"/>
</dbReference>
<reference evidence="3" key="1">
    <citation type="journal article" date="2019" name="Int. J. Syst. Evol. Microbiol.">
        <title>The Global Catalogue of Microorganisms (GCM) 10K type strain sequencing project: providing services to taxonomists for standard genome sequencing and annotation.</title>
        <authorList>
            <consortium name="The Broad Institute Genomics Platform"/>
            <consortium name="The Broad Institute Genome Sequencing Center for Infectious Disease"/>
            <person name="Wu L."/>
            <person name="Ma J."/>
        </authorList>
    </citation>
    <scope>NUCLEOTIDE SEQUENCE [LARGE SCALE GENOMIC DNA]</scope>
    <source>
        <strain evidence="3">JCM 17927</strain>
    </source>
</reference>
<sequence length="150" mass="17358">MTLLTDLTTTRDQTLACFDLPEADLARTYAPGKWTIRQILVHLADAESVLHERIRRIIAEPKQVIWAFDQDLWAAALAYELFPLNLSRDLFRANRNAIIYLADSFYEQLGSNEFVHSQTGLRTLKDEFDKVAWHNQNHLDQITRALSSEK</sequence>
<dbReference type="SUPFAM" id="SSF109854">
    <property type="entry name" value="DinB/YfiT-like putative metalloenzymes"/>
    <property type="match status" value="1"/>
</dbReference>
<dbReference type="EMBL" id="BAABHD010000079">
    <property type="protein sequence ID" value="GAA4465571.1"/>
    <property type="molecule type" value="Genomic_DNA"/>
</dbReference>
<dbReference type="InterPro" id="IPR034660">
    <property type="entry name" value="DinB/YfiT-like"/>
</dbReference>
<dbReference type="Gene3D" id="1.20.120.450">
    <property type="entry name" value="dinb family like domain"/>
    <property type="match status" value="1"/>
</dbReference>
<comment type="caution">
    <text evidence="2">The sequence shown here is derived from an EMBL/GenBank/DDBJ whole genome shotgun (WGS) entry which is preliminary data.</text>
</comment>
<feature type="domain" description="DinB-like" evidence="1">
    <location>
        <begin position="7"/>
        <end position="142"/>
    </location>
</feature>
<evidence type="ECO:0000259" key="1">
    <source>
        <dbReference type="Pfam" id="PF12867"/>
    </source>
</evidence>
<gene>
    <name evidence="2" type="ORF">GCM10023189_46360</name>
</gene>
<organism evidence="2 3">
    <name type="scientific">Nibrella saemangeumensis</name>
    <dbReference type="NCBI Taxonomy" id="1084526"/>
    <lineage>
        <taxon>Bacteria</taxon>
        <taxon>Pseudomonadati</taxon>
        <taxon>Bacteroidota</taxon>
        <taxon>Cytophagia</taxon>
        <taxon>Cytophagales</taxon>
        <taxon>Spirosomataceae</taxon>
        <taxon>Nibrella</taxon>
    </lineage>
</organism>
<dbReference type="InterPro" id="IPR024775">
    <property type="entry name" value="DinB-like"/>
</dbReference>
<dbReference type="Proteomes" id="UP001501175">
    <property type="component" value="Unassembled WGS sequence"/>
</dbReference>